<organism evidence="2 3">
    <name type="scientific">Hufsiella ginkgonis</name>
    <dbReference type="NCBI Taxonomy" id="2695274"/>
    <lineage>
        <taxon>Bacteria</taxon>
        <taxon>Pseudomonadati</taxon>
        <taxon>Bacteroidota</taxon>
        <taxon>Sphingobacteriia</taxon>
        <taxon>Sphingobacteriales</taxon>
        <taxon>Sphingobacteriaceae</taxon>
        <taxon>Hufsiella</taxon>
    </lineage>
</organism>
<sequence>MNTSVFLSEILKYCISGAILFFLAYFFLQSQGHLRPPVRINTVLNTQLLPLQLQAYERMALFIERITPGNLLLRLHQPGLSSRELQALALAEIRSEFQHNVTQQLYITSAAWRAVKSIREETLFLVSSAVTSLPGEASGADLSKAILTHLATLEENPYEKVLALLKQEMESL</sequence>
<proteinExistence type="predicted"/>
<keyword evidence="1" id="KW-1133">Transmembrane helix</keyword>
<dbReference type="EMBL" id="WVHS01000001">
    <property type="protein sequence ID" value="MXV13685.1"/>
    <property type="molecule type" value="Genomic_DNA"/>
</dbReference>
<accession>A0A7K1XRR6</accession>
<protein>
    <submittedName>
        <fullName evidence="2">Uncharacterized protein</fullName>
    </submittedName>
</protein>
<dbReference type="AlphaFoldDB" id="A0A7K1XRR6"/>
<name>A0A7K1XRR6_9SPHI</name>
<keyword evidence="1" id="KW-0812">Transmembrane</keyword>
<comment type="caution">
    <text evidence="2">The sequence shown here is derived from an EMBL/GenBank/DDBJ whole genome shotgun (WGS) entry which is preliminary data.</text>
</comment>
<keyword evidence="3" id="KW-1185">Reference proteome</keyword>
<reference evidence="2 3" key="1">
    <citation type="submission" date="2019-11" db="EMBL/GenBank/DDBJ databases">
        <title>Pedobacter sp. HMF7056 Genome sequencing and assembly.</title>
        <authorList>
            <person name="Kang H."/>
            <person name="Kim H."/>
            <person name="Joh K."/>
        </authorList>
    </citation>
    <scope>NUCLEOTIDE SEQUENCE [LARGE SCALE GENOMIC DNA]</scope>
    <source>
        <strain evidence="2 3">HMF7056</strain>
    </source>
</reference>
<gene>
    <name evidence="2" type="ORF">GS398_00065</name>
</gene>
<evidence type="ECO:0000313" key="2">
    <source>
        <dbReference type="EMBL" id="MXV13685.1"/>
    </source>
</evidence>
<evidence type="ECO:0000256" key="1">
    <source>
        <dbReference type="SAM" id="Phobius"/>
    </source>
</evidence>
<dbReference type="InterPro" id="IPR057695">
    <property type="entry name" value="DUF7935"/>
</dbReference>
<dbReference type="Proteomes" id="UP000451233">
    <property type="component" value="Unassembled WGS sequence"/>
</dbReference>
<evidence type="ECO:0000313" key="3">
    <source>
        <dbReference type="Proteomes" id="UP000451233"/>
    </source>
</evidence>
<dbReference type="Pfam" id="PF25589">
    <property type="entry name" value="DUF7935"/>
    <property type="match status" value="1"/>
</dbReference>
<keyword evidence="1" id="KW-0472">Membrane</keyword>
<feature type="transmembrane region" description="Helical" evidence="1">
    <location>
        <begin position="6"/>
        <end position="28"/>
    </location>
</feature>
<dbReference type="RefSeq" id="WP_160904717.1">
    <property type="nucleotide sequence ID" value="NZ_WVHS01000001.1"/>
</dbReference>